<dbReference type="SUPFAM" id="SSF46689">
    <property type="entry name" value="Homeodomain-like"/>
    <property type="match status" value="1"/>
</dbReference>
<dbReference type="EMBL" id="JACYXC010000001">
    <property type="protein sequence ID" value="MBH5334649.1"/>
    <property type="molecule type" value="Genomic_DNA"/>
</dbReference>
<dbReference type="PROSITE" id="PS01081">
    <property type="entry name" value="HTH_TETR_1"/>
    <property type="match status" value="1"/>
</dbReference>
<evidence type="ECO:0000256" key="3">
    <source>
        <dbReference type="ARBA" id="ARBA00023163"/>
    </source>
</evidence>
<feature type="domain" description="HTH tetR-type" evidence="6">
    <location>
        <begin position="18"/>
        <end position="78"/>
    </location>
</feature>
<feature type="region of interest" description="Disordered" evidence="5">
    <location>
        <begin position="218"/>
        <end position="241"/>
    </location>
</feature>
<gene>
    <name evidence="7" type="ORF">IHE55_07495</name>
</gene>
<name>A0ABS0NHH8_9ACTN</name>
<evidence type="ECO:0000259" key="6">
    <source>
        <dbReference type="PROSITE" id="PS50977"/>
    </source>
</evidence>
<dbReference type="InterPro" id="IPR023772">
    <property type="entry name" value="DNA-bd_HTH_TetR-type_CS"/>
</dbReference>
<evidence type="ECO:0000256" key="2">
    <source>
        <dbReference type="ARBA" id="ARBA00023125"/>
    </source>
</evidence>
<keyword evidence="3" id="KW-0804">Transcription</keyword>
<dbReference type="PROSITE" id="PS50977">
    <property type="entry name" value="HTH_TETR_2"/>
    <property type="match status" value="1"/>
</dbReference>
<dbReference type="PANTHER" id="PTHR30055">
    <property type="entry name" value="HTH-TYPE TRANSCRIPTIONAL REGULATOR RUTR"/>
    <property type="match status" value="1"/>
</dbReference>
<dbReference type="Gene3D" id="1.10.357.10">
    <property type="entry name" value="Tetracycline Repressor, domain 2"/>
    <property type="match status" value="1"/>
</dbReference>
<comment type="caution">
    <text evidence="7">The sequence shown here is derived from an EMBL/GenBank/DDBJ whole genome shotgun (WGS) entry which is preliminary data.</text>
</comment>
<reference evidence="7 8" key="1">
    <citation type="submission" date="2020-09" db="EMBL/GenBank/DDBJ databases">
        <title>Biosynthesis of the nuclear factor of activated T cells inhibitor NFAT-133 and its congeners in Streptomyces pactum.</title>
        <authorList>
            <person name="Zhou W."/>
            <person name="Posri P."/>
            <person name="Abugrain M.E."/>
            <person name="Weisberg A.J."/>
            <person name="Chang J.H."/>
            <person name="Mahmud T."/>
        </authorList>
    </citation>
    <scope>NUCLEOTIDE SEQUENCE [LARGE SCALE GENOMIC DNA]</scope>
    <source>
        <strain evidence="7 8">ATCC 27456</strain>
    </source>
</reference>
<dbReference type="RefSeq" id="WP_197988315.1">
    <property type="nucleotide sequence ID" value="NZ_JACYXC010000001.1"/>
</dbReference>
<dbReference type="Pfam" id="PF17754">
    <property type="entry name" value="TetR_C_14"/>
    <property type="match status" value="1"/>
</dbReference>
<dbReference type="InterPro" id="IPR041347">
    <property type="entry name" value="MftR_C"/>
</dbReference>
<proteinExistence type="predicted"/>
<dbReference type="Pfam" id="PF00440">
    <property type="entry name" value="TetR_N"/>
    <property type="match status" value="1"/>
</dbReference>
<evidence type="ECO:0000256" key="4">
    <source>
        <dbReference type="PROSITE-ProRule" id="PRU00335"/>
    </source>
</evidence>
<dbReference type="Proteomes" id="UP000807371">
    <property type="component" value="Unassembled WGS sequence"/>
</dbReference>
<dbReference type="PRINTS" id="PR00455">
    <property type="entry name" value="HTHTETR"/>
</dbReference>
<accession>A0ABS0NHH8</accession>
<keyword evidence="2 4" id="KW-0238">DNA-binding</keyword>
<keyword evidence="1" id="KW-0805">Transcription regulation</keyword>
<sequence>MAAERPAARVGLREHKKRRTRDALITAALELFTRQGYERTTVEEIAAAVDISQRTFFRYFGNKEEVAFAVQDVTEAHILASLCARPAGEPPFTALHNAALDAWETFGEAIESVVPVEVHLRMYQLIESTPALLAVHLRRGVELEERLAREIARREGVDVDADPRPRLVVAALSGAMRVAGRLWGEGPEPTLESLRAIAAVHLEQLGPALLADWHGRDAAPAAPAADTHRGPGGRPSPAARG</sequence>
<dbReference type="InterPro" id="IPR001647">
    <property type="entry name" value="HTH_TetR"/>
</dbReference>
<keyword evidence="8" id="KW-1185">Reference proteome</keyword>
<evidence type="ECO:0000313" key="8">
    <source>
        <dbReference type="Proteomes" id="UP000807371"/>
    </source>
</evidence>
<evidence type="ECO:0000313" key="7">
    <source>
        <dbReference type="EMBL" id="MBH5334649.1"/>
    </source>
</evidence>
<organism evidence="7 8">
    <name type="scientific">Streptomyces pactum</name>
    <dbReference type="NCBI Taxonomy" id="68249"/>
    <lineage>
        <taxon>Bacteria</taxon>
        <taxon>Bacillati</taxon>
        <taxon>Actinomycetota</taxon>
        <taxon>Actinomycetes</taxon>
        <taxon>Kitasatosporales</taxon>
        <taxon>Streptomycetaceae</taxon>
        <taxon>Streptomyces</taxon>
    </lineage>
</organism>
<dbReference type="PANTHER" id="PTHR30055:SF234">
    <property type="entry name" value="HTH-TYPE TRANSCRIPTIONAL REGULATOR BETI"/>
    <property type="match status" value="1"/>
</dbReference>
<feature type="DNA-binding region" description="H-T-H motif" evidence="4">
    <location>
        <begin position="41"/>
        <end position="60"/>
    </location>
</feature>
<evidence type="ECO:0000256" key="1">
    <source>
        <dbReference type="ARBA" id="ARBA00023015"/>
    </source>
</evidence>
<protein>
    <submittedName>
        <fullName evidence="7">TetR family transcriptional regulator</fullName>
    </submittedName>
</protein>
<dbReference type="InterPro" id="IPR050109">
    <property type="entry name" value="HTH-type_TetR-like_transc_reg"/>
</dbReference>
<evidence type="ECO:0000256" key="5">
    <source>
        <dbReference type="SAM" id="MobiDB-lite"/>
    </source>
</evidence>
<dbReference type="Gene3D" id="1.10.10.60">
    <property type="entry name" value="Homeodomain-like"/>
    <property type="match status" value="1"/>
</dbReference>
<dbReference type="InterPro" id="IPR009057">
    <property type="entry name" value="Homeodomain-like_sf"/>
</dbReference>